<dbReference type="InterPro" id="IPR036388">
    <property type="entry name" value="WH-like_DNA-bd_sf"/>
</dbReference>
<keyword evidence="6" id="KW-1185">Reference proteome</keyword>
<keyword evidence="2" id="KW-0238">DNA-binding</keyword>
<dbReference type="CDD" id="cd06170">
    <property type="entry name" value="LuxR_C_like"/>
    <property type="match status" value="1"/>
</dbReference>
<keyword evidence="1" id="KW-0805">Transcription regulation</keyword>
<dbReference type="InterPro" id="IPR000792">
    <property type="entry name" value="Tscrpt_reg_LuxR_C"/>
</dbReference>
<evidence type="ECO:0000256" key="2">
    <source>
        <dbReference type="ARBA" id="ARBA00023125"/>
    </source>
</evidence>
<sequence>MNRYYYASSTSFKLAVCLHNMGRLTEAEELIHATLKTAKEKDFLWAPQIGGLWVLLGELMRERGSLGEAERCLERGLAVGKVHKPMLGWNNLYKIALLFSQQKFDDALICIREIETINRETNLPYIIMLAATTWQARILVVLEEWEKARELFSCAQLNEDNLVQIVQGKGVLTYTGILMKENKDDKARKLLNRAAELALNGQDQKTHIELLLLKACLEEKTGNSAAAEQCLCTALETGFECGYFQVFLDEGKDTAPVFYRLLDQKDKSTEITLSGELLQYARRVYQAISPDAGQESFKEEPLKLASSPIPGLVEELSTRELEILDLINRGLSNQEISEKLFLSVGTVKWHTSNIYGKLGVKGRTQAIAMARKLNMLPS</sequence>
<evidence type="ECO:0000259" key="4">
    <source>
        <dbReference type="PROSITE" id="PS50043"/>
    </source>
</evidence>
<dbReference type="GO" id="GO:0006355">
    <property type="term" value="P:regulation of DNA-templated transcription"/>
    <property type="evidence" value="ECO:0007669"/>
    <property type="project" value="InterPro"/>
</dbReference>
<dbReference type="InterPro" id="IPR011990">
    <property type="entry name" value="TPR-like_helical_dom_sf"/>
</dbReference>
<dbReference type="STRING" id="555088.DealDRAFT_1223"/>
<dbReference type="Pfam" id="PF17874">
    <property type="entry name" value="TPR_MalT"/>
    <property type="match status" value="1"/>
</dbReference>
<dbReference type="InterPro" id="IPR016032">
    <property type="entry name" value="Sig_transdc_resp-reg_C-effctor"/>
</dbReference>
<dbReference type="Proteomes" id="UP000006443">
    <property type="component" value="Unassembled WGS sequence"/>
</dbReference>
<evidence type="ECO:0000313" key="5">
    <source>
        <dbReference type="EMBL" id="EEG77924.1"/>
    </source>
</evidence>
<dbReference type="PANTHER" id="PTHR44688:SF25">
    <property type="entry name" value="HTH LUXR-TYPE DOMAIN-CONTAINING PROTEIN"/>
    <property type="match status" value="1"/>
</dbReference>
<dbReference type="Gene3D" id="1.10.10.10">
    <property type="entry name" value="Winged helix-like DNA-binding domain superfamily/Winged helix DNA-binding domain"/>
    <property type="match status" value="1"/>
</dbReference>
<dbReference type="AlphaFoldDB" id="C0GFG4"/>
<dbReference type="PROSITE" id="PS50043">
    <property type="entry name" value="HTH_LUXR_2"/>
    <property type="match status" value="1"/>
</dbReference>
<evidence type="ECO:0000313" key="6">
    <source>
        <dbReference type="Proteomes" id="UP000006443"/>
    </source>
</evidence>
<dbReference type="GO" id="GO:0003677">
    <property type="term" value="F:DNA binding"/>
    <property type="evidence" value="ECO:0007669"/>
    <property type="project" value="UniProtKB-KW"/>
</dbReference>
<feature type="domain" description="HTH luxR-type" evidence="4">
    <location>
        <begin position="309"/>
        <end position="374"/>
    </location>
</feature>
<protein>
    <submittedName>
        <fullName evidence="5">ATP-dependent transcriptional regulator, MalT-like, LuxR family</fullName>
    </submittedName>
</protein>
<dbReference type="InterPro" id="IPR041617">
    <property type="entry name" value="TPR_MalT"/>
</dbReference>
<dbReference type="SMART" id="SM00421">
    <property type="entry name" value="HTH_LUXR"/>
    <property type="match status" value="1"/>
</dbReference>
<dbReference type="PRINTS" id="PR00038">
    <property type="entry name" value="HTHLUXR"/>
</dbReference>
<evidence type="ECO:0000256" key="3">
    <source>
        <dbReference type="ARBA" id="ARBA00023163"/>
    </source>
</evidence>
<dbReference type="PANTHER" id="PTHR44688">
    <property type="entry name" value="DNA-BINDING TRANSCRIPTIONAL ACTIVATOR DEVR_DOSR"/>
    <property type="match status" value="1"/>
</dbReference>
<dbReference type="eggNOG" id="COG2909">
    <property type="taxonomic scope" value="Bacteria"/>
</dbReference>
<name>C0GFG4_DETAL</name>
<organism evidence="5 6">
    <name type="scientific">Dethiobacter alkaliphilus AHT 1</name>
    <dbReference type="NCBI Taxonomy" id="555088"/>
    <lineage>
        <taxon>Bacteria</taxon>
        <taxon>Bacillati</taxon>
        <taxon>Bacillota</taxon>
        <taxon>Dethiobacteria</taxon>
        <taxon>Dethiobacterales</taxon>
        <taxon>Dethiobacteraceae</taxon>
        <taxon>Dethiobacter</taxon>
    </lineage>
</organism>
<dbReference type="SUPFAM" id="SSF46894">
    <property type="entry name" value="C-terminal effector domain of the bipartite response regulators"/>
    <property type="match status" value="1"/>
</dbReference>
<dbReference type="PROSITE" id="PS00622">
    <property type="entry name" value="HTH_LUXR_1"/>
    <property type="match status" value="1"/>
</dbReference>
<comment type="caution">
    <text evidence="5">The sequence shown here is derived from an EMBL/GenBank/DDBJ whole genome shotgun (WGS) entry which is preliminary data.</text>
</comment>
<dbReference type="Pfam" id="PF00196">
    <property type="entry name" value="GerE"/>
    <property type="match status" value="1"/>
</dbReference>
<reference evidence="5 6" key="1">
    <citation type="submission" date="2009-02" db="EMBL/GenBank/DDBJ databases">
        <title>Sequencing of the draft genome and assembly of Dethiobacter alkaliphilus AHT 1.</title>
        <authorList>
            <consortium name="US DOE Joint Genome Institute (JGI-PGF)"/>
            <person name="Lucas S."/>
            <person name="Copeland A."/>
            <person name="Lapidus A."/>
            <person name="Glavina del Rio T."/>
            <person name="Dalin E."/>
            <person name="Tice H."/>
            <person name="Bruce D."/>
            <person name="Goodwin L."/>
            <person name="Pitluck S."/>
            <person name="Larimer F."/>
            <person name="Land M.L."/>
            <person name="Hauser L."/>
            <person name="Muyzer G."/>
        </authorList>
    </citation>
    <scope>NUCLEOTIDE SEQUENCE [LARGE SCALE GENOMIC DNA]</scope>
    <source>
        <strain evidence="5 6">AHT 1</strain>
    </source>
</reference>
<dbReference type="RefSeq" id="WP_008515833.1">
    <property type="nucleotide sequence ID" value="NZ_ACJM01000005.1"/>
</dbReference>
<dbReference type="Gene3D" id="1.25.40.10">
    <property type="entry name" value="Tetratricopeptide repeat domain"/>
    <property type="match status" value="1"/>
</dbReference>
<gene>
    <name evidence="5" type="ORF">DealDRAFT_1223</name>
</gene>
<keyword evidence="3" id="KW-0804">Transcription</keyword>
<accession>C0GFG4</accession>
<dbReference type="OrthoDB" id="9789465at2"/>
<evidence type="ECO:0000256" key="1">
    <source>
        <dbReference type="ARBA" id="ARBA00023015"/>
    </source>
</evidence>
<dbReference type="EMBL" id="ACJM01000005">
    <property type="protein sequence ID" value="EEG77924.1"/>
    <property type="molecule type" value="Genomic_DNA"/>
</dbReference>
<proteinExistence type="predicted"/>
<dbReference type="SUPFAM" id="SSF48452">
    <property type="entry name" value="TPR-like"/>
    <property type="match status" value="1"/>
</dbReference>